<evidence type="ECO:0000313" key="1">
    <source>
        <dbReference type="EMBL" id="RXW11434.1"/>
    </source>
</evidence>
<dbReference type="OrthoDB" id="2672156at2759"/>
<proteinExistence type="predicted"/>
<comment type="caution">
    <text evidence="1">The sequence shown here is derived from an EMBL/GenBank/DDBJ whole genome shotgun (WGS) entry which is preliminary data.</text>
</comment>
<organism evidence="1 2">
    <name type="scientific">Candolleomyces aberdarensis</name>
    <dbReference type="NCBI Taxonomy" id="2316362"/>
    <lineage>
        <taxon>Eukaryota</taxon>
        <taxon>Fungi</taxon>
        <taxon>Dikarya</taxon>
        <taxon>Basidiomycota</taxon>
        <taxon>Agaricomycotina</taxon>
        <taxon>Agaricomycetes</taxon>
        <taxon>Agaricomycetidae</taxon>
        <taxon>Agaricales</taxon>
        <taxon>Agaricineae</taxon>
        <taxon>Psathyrellaceae</taxon>
        <taxon>Candolleomyces</taxon>
    </lineage>
</organism>
<dbReference type="AlphaFoldDB" id="A0A4Q2CZQ0"/>
<evidence type="ECO:0000313" key="2">
    <source>
        <dbReference type="Proteomes" id="UP000290288"/>
    </source>
</evidence>
<name>A0A4Q2CZQ0_9AGAR</name>
<keyword evidence="2" id="KW-1185">Reference proteome</keyword>
<accession>A0A4Q2CZQ0</accession>
<gene>
    <name evidence="1" type="ORF">EST38_g14421</name>
</gene>
<dbReference type="Proteomes" id="UP000290288">
    <property type="component" value="Unassembled WGS sequence"/>
</dbReference>
<dbReference type="EMBL" id="SDEE01001913">
    <property type="protein sequence ID" value="RXW11434.1"/>
    <property type="molecule type" value="Genomic_DNA"/>
</dbReference>
<reference evidence="1 2" key="1">
    <citation type="submission" date="2019-01" db="EMBL/GenBank/DDBJ databases">
        <title>Draft genome sequence of Psathyrella aberdarensis IHI B618.</title>
        <authorList>
            <person name="Buettner E."/>
            <person name="Kellner H."/>
        </authorList>
    </citation>
    <scope>NUCLEOTIDE SEQUENCE [LARGE SCALE GENOMIC DNA]</scope>
    <source>
        <strain evidence="1 2">IHI B618</strain>
    </source>
</reference>
<protein>
    <submittedName>
        <fullName evidence="1">Uncharacterized protein</fullName>
    </submittedName>
</protein>
<sequence>MYDALQQHKKAEWVFGQRASTDLMLLDPVRKVLFRVPWPHLKEDNDGRERRLTPGMILDFMRSRRMIWTCCCFSSCPLGHPMAEFVQFDYEEVRVYCANRLEPCGFYLNLNQIYMRTDLSFDFSPFRENQSYDDHLGVMADILRINDDTGIIEGWFGTYADSCNQRGIKVCNM</sequence>